<comment type="caution">
    <text evidence="1">The sequence shown here is derived from an EMBL/GenBank/DDBJ whole genome shotgun (WGS) entry which is preliminary data.</text>
</comment>
<organism evidence="1 2">
    <name type="scientific">Gossypium trilobum</name>
    <dbReference type="NCBI Taxonomy" id="34281"/>
    <lineage>
        <taxon>Eukaryota</taxon>
        <taxon>Viridiplantae</taxon>
        <taxon>Streptophyta</taxon>
        <taxon>Embryophyta</taxon>
        <taxon>Tracheophyta</taxon>
        <taxon>Spermatophyta</taxon>
        <taxon>Magnoliopsida</taxon>
        <taxon>eudicotyledons</taxon>
        <taxon>Gunneridae</taxon>
        <taxon>Pentapetalae</taxon>
        <taxon>rosids</taxon>
        <taxon>malvids</taxon>
        <taxon>Malvales</taxon>
        <taxon>Malvaceae</taxon>
        <taxon>Malvoideae</taxon>
        <taxon>Gossypium</taxon>
    </lineage>
</organism>
<accession>A0A7J9FRI8</accession>
<gene>
    <name evidence="1" type="ORF">Gotri_026065</name>
</gene>
<keyword evidence="2" id="KW-1185">Reference proteome</keyword>
<dbReference type="EMBL" id="JABEZW010226750">
    <property type="protein sequence ID" value="MBA0787900.1"/>
    <property type="molecule type" value="Genomic_DNA"/>
</dbReference>
<proteinExistence type="predicted"/>
<name>A0A7J9FRI8_9ROSI</name>
<protein>
    <submittedName>
        <fullName evidence="1">Uncharacterized protein</fullName>
    </submittedName>
</protein>
<dbReference type="AlphaFoldDB" id="A0A7J9FRI8"/>
<evidence type="ECO:0000313" key="2">
    <source>
        <dbReference type="Proteomes" id="UP000593568"/>
    </source>
</evidence>
<dbReference type="Proteomes" id="UP000593568">
    <property type="component" value="Unassembled WGS sequence"/>
</dbReference>
<sequence>MSNCKAVWEIVTEREWITFYLPPKEPTIIPVVQEFYLALKEREVMRPYYWMRTCVKVRGVDVLVTERSIYRFYDSLKKMDLSTRHKDPSNIISSTNDFNCENLDEFRVFKNLAYSRYLQYQPITGYSSVCNFAKEIDMHRYMDLSKYA</sequence>
<evidence type="ECO:0000313" key="1">
    <source>
        <dbReference type="EMBL" id="MBA0787900.1"/>
    </source>
</evidence>
<reference evidence="1 2" key="1">
    <citation type="journal article" date="2019" name="Genome Biol. Evol.">
        <title>Insights into the evolution of the New World diploid cottons (Gossypium, subgenus Houzingenia) based on genome sequencing.</title>
        <authorList>
            <person name="Grover C.E."/>
            <person name="Arick M.A. 2nd"/>
            <person name="Thrash A."/>
            <person name="Conover J.L."/>
            <person name="Sanders W.S."/>
            <person name="Peterson D.G."/>
            <person name="Frelichowski J.E."/>
            <person name="Scheffler J.A."/>
            <person name="Scheffler B.E."/>
            <person name="Wendel J.F."/>
        </authorList>
    </citation>
    <scope>NUCLEOTIDE SEQUENCE [LARGE SCALE GENOMIC DNA]</scope>
    <source>
        <strain evidence="1">8</strain>
        <tissue evidence="1">Leaf</tissue>
    </source>
</reference>